<proteinExistence type="predicted"/>
<keyword evidence="2" id="KW-1185">Reference proteome</keyword>
<name>A0ACC0P949_RHOML</name>
<dbReference type="EMBL" id="CM046390">
    <property type="protein sequence ID" value="KAI8562218.1"/>
    <property type="molecule type" value="Genomic_DNA"/>
</dbReference>
<reference evidence="1" key="1">
    <citation type="submission" date="2022-02" db="EMBL/GenBank/DDBJ databases">
        <title>Plant Genome Project.</title>
        <authorList>
            <person name="Zhang R.-G."/>
        </authorList>
    </citation>
    <scope>NUCLEOTIDE SEQUENCE</scope>
    <source>
        <strain evidence="1">AT1</strain>
    </source>
</reference>
<comment type="caution">
    <text evidence="1">The sequence shown here is derived from an EMBL/GenBank/DDBJ whole genome shotgun (WGS) entry which is preliminary data.</text>
</comment>
<evidence type="ECO:0000313" key="2">
    <source>
        <dbReference type="Proteomes" id="UP001062846"/>
    </source>
</evidence>
<protein>
    <submittedName>
        <fullName evidence="1">Uncharacterized protein</fullName>
    </submittedName>
</protein>
<evidence type="ECO:0000313" key="1">
    <source>
        <dbReference type="EMBL" id="KAI8562218.1"/>
    </source>
</evidence>
<sequence>MPPAAACFSQITYLKIVCRQGFLLIGSILLQGEFIRYIRRLFCFLAPQEEKLFLCWNIAQLAKVKFMKKHGEWQDLHICRNIRSIVCLNLPSFSGGLNPWGTPSTKEKLNWELTPPFVDDGLLEIVGFKDAWHGLVLLCPNGHGTRLAQAHKIRFEFHKGAADHA</sequence>
<accession>A0ACC0P949</accession>
<organism evidence="1 2">
    <name type="scientific">Rhododendron molle</name>
    <name type="common">Chinese azalea</name>
    <name type="synonym">Azalea mollis</name>
    <dbReference type="NCBI Taxonomy" id="49168"/>
    <lineage>
        <taxon>Eukaryota</taxon>
        <taxon>Viridiplantae</taxon>
        <taxon>Streptophyta</taxon>
        <taxon>Embryophyta</taxon>
        <taxon>Tracheophyta</taxon>
        <taxon>Spermatophyta</taxon>
        <taxon>Magnoliopsida</taxon>
        <taxon>eudicotyledons</taxon>
        <taxon>Gunneridae</taxon>
        <taxon>Pentapetalae</taxon>
        <taxon>asterids</taxon>
        <taxon>Ericales</taxon>
        <taxon>Ericaceae</taxon>
        <taxon>Ericoideae</taxon>
        <taxon>Rhodoreae</taxon>
        <taxon>Rhododendron</taxon>
    </lineage>
</organism>
<dbReference type="Proteomes" id="UP001062846">
    <property type="component" value="Chromosome 3"/>
</dbReference>
<gene>
    <name evidence="1" type="ORF">RHMOL_Rhmol03G0017700</name>
</gene>